<dbReference type="InterPro" id="IPR011333">
    <property type="entry name" value="SKP1/BTB/POZ_sf"/>
</dbReference>
<reference evidence="3" key="1">
    <citation type="submission" date="2019-10" db="EMBL/GenBank/DDBJ databases">
        <title>Conservation and host-specific expression of non-tandemly repeated heterogenous ribosome RNA gene in arbuscular mycorrhizal fungi.</title>
        <authorList>
            <person name="Maeda T."/>
            <person name="Kobayashi Y."/>
            <person name="Nakagawa T."/>
            <person name="Ezawa T."/>
            <person name="Yamaguchi K."/>
            <person name="Bino T."/>
            <person name="Nishimoto Y."/>
            <person name="Shigenobu S."/>
            <person name="Kawaguchi M."/>
        </authorList>
    </citation>
    <scope>NUCLEOTIDE SEQUENCE</scope>
    <source>
        <strain evidence="3">HR1</strain>
    </source>
</reference>
<dbReference type="Gene3D" id="3.30.710.10">
    <property type="entry name" value="Potassium Channel Kv1.1, Chain A"/>
    <property type="match status" value="1"/>
</dbReference>
<organism evidence="3 4">
    <name type="scientific">Rhizophagus clarus</name>
    <dbReference type="NCBI Taxonomy" id="94130"/>
    <lineage>
        <taxon>Eukaryota</taxon>
        <taxon>Fungi</taxon>
        <taxon>Fungi incertae sedis</taxon>
        <taxon>Mucoromycota</taxon>
        <taxon>Glomeromycotina</taxon>
        <taxon>Glomeromycetes</taxon>
        <taxon>Glomerales</taxon>
        <taxon>Glomeraceae</taxon>
        <taxon>Rhizophagus</taxon>
    </lineage>
</organism>
<evidence type="ECO:0000259" key="1">
    <source>
        <dbReference type="PROSITE" id="PS50097"/>
    </source>
</evidence>
<dbReference type="SMART" id="SM00225">
    <property type="entry name" value="BTB"/>
    <property type="match status" value="1"/>
</dbReference>
<accession>A0A8H3M172</accession>
<feature type="domain" description="BTB" evidence="1">
    <location>
        <begin position="31"/>
        <end position="105"/>
    </location>
</feature>
<dbReference type="SUPFAM" id="SSF54695">
    <property type="entry name" value="POZ domain"/>
    <property type="match status" value="1"/>
</dbReference>
<dbReference type="InterPro" id="IPR006571">
    <property type="entry name" value="TLDc_dom"/>
</dbReference>
<evidence type="ECO:0000259" key="2">
    <source>
        <dbReference type="PROSITE" id="PS51886"/>
    </source>
</evidence>
<dbReference type="PANTHER" id="PTHR45774">
    <property type="entry name" value="BTB/POZ DOMAIN-CONTAINING"/>
    <property type="match status" value="1"/>
</dbReference>
<dbReference type="PROSITE" id="PS51886">
    <property type="entry name" value="TLDC"/>
    <property type="match status" value="1"/>
</dbReference>
<dbReference type="Pfam" id="PF00651">
    <property type="entry name" value="BTB"/>
    <property type="match status" value="1"/>
</dbReference>
<protein>
    <recommendedName>
        <fullName evidence="5">BTB domain-containing protein</fullName>
    </recommendedName>
</protein>
<proteinExistence type="predicted"/>
<dbReference type="OrthoDB" id="298084at2759"/>
<dbReference type="EMBL" id="BLAL01000246">
    <property type="protein sequence ID" value="GES96070.1"/>
    <property type="molecule type" value="Genomic_DNA"/>
</dbReference>
<dbReference type="PROSITE" id="PS50097">
    <property type="entry name" value="BTB"/>
    <property type="match status" value="1"/>
</dbReference>
<dbReference type="Proteomes" id="UP000615446">
    <property type="component" value="Unassembled WGS sequence"/>
</dbReference>
<feature type="domain" description="TLDc" evidence="2">
    <location>
        <begin position="308"/>
        <end position="512"/>
    </location>
</feature>
<dbReference type="InterPro" id="IPR000210">
    <property type="entry name" value="BTB/POZ_dom"/>
</dbReference>
<dbReference type="PANTHER" id="PTHR45774:SF3">
    <property type="entry name" value="BTB (POZ) DOMAIN-CONTAINING 2B-RELATED"/>
    <property type="match status" value="1"/>
</dbReference>
<evidence type="ECO:0000313" key="3">
    <source>
        <dbReference type="EMBL" id="GES96070.1"/>
    </source>
</evidence>
<sequence>MIPDDIKLIKKFSEKLGNFLYNDELNEIEDYNVKIIIGQDHNKKTFKAHLYLIRAMCPYFNTAFKKDWRKKDNDGFFFIEKPNIKPEVFEAILRYIYSGSFSCDKKSPEFLFEIIIASDELILPELCSYIEKYLIEYHSTYLYENFSYIFSLYPLWKQLQEFCLTKISKDPYSIFGSFNIQSISSNFFKDMIKNDELYMDEIDIWMSLIIWCKGQVIRRNVTPNNQKLHYDITKWPKKFKMIFSKIIKEFVPFIRFNNITYKDFYSKVKPFKEFIQQDIYENSIWYYVNPSIVTKRLDVKRIKLIDSNLLKLKHLTLICSWIDKKSEKTYNYNDLPYKFDLKIRGTLDGFTAKIFQKKSKKLENTVIIMRVKDTNELIGGYNPYSFEHDRWKEPNEFWRTEYRSFIFSFPDETNSLDSKDNTSWMNHNHLNFSTELKKLESRSRLSRINPNHISNAFYISKNTGPRFGTNDLFLDDNFNLPSSCRCSKQYYSNDIRDESYFCIDEYELFKIIRK</sequence>
<evidence type="ECO:0008006" key="5">
    <source>
        <dbReference type="Google" id="ProtNLM"/>
    </source>
</evidence>
<gene>
    <name evidence="3" type="ORF">RCL2_002271200</name>
</gene>
<comment type="caution">
    <text evidence="3">The sequence shown here is derived from an EMBL/GenBank/DDBJ whole genome shotgun (WGS) entry which is preliminary data.</text>
</comment>
<name>A0A8H3M172_9GLOM</name>
<evidence type="ECO:0000313" key="4">
    <source>
        <dbReference type="Proteomes" id="UP000615446"/>
    </source>
</evidence>
<dbReference type="AlphaFoldDB" id="A0A8H3M172"/>